<accession>A0A6G0XNX3</accession>
<protein>
    <submittedName>
        <fullName evidence="2">Uncharacterized protein</fullName>
    </submittedName>
</protein>
<sequence>MSQKSTPTQTQSQGSLRSSPYPARRRSPRFEHTASSDQLDQHETSSLNPHPPNQTHDSLFQFTADCRLKKTTGQRLDSGDKLGLHLITLNDWDSIKRRLWEICLPSLQPLATYSGDPPAWNMSTKLPTIEHFNKYIALRIETSGGARNLPVWQTIHDAHKALAKLRGRTITISAYKWAKLVLNHPDRAGAASEAEHKEILSQLKSVWSSLTAPEMAWRIWANEICLLPEGQRARAILKGPMSSIISMFSTTSSSAREHMSRLKRNCRLALDLVDGAIYQFDAIRRTDSRQREILDSRLDGFEAMLRSKKEIILSYADDLDPRPDDMAVLRVLGAIPSQEDE</sequence>
<name>A0A6G0XNX3_9STRA</name>
<feature type="compositionally biased region" description="Basic and acidic residues" evidence="1">
    <location>
        <begin position="28"/>
        <end position="43"/>
    </location>
</feature>
<comment type="caution">
    <text evidence="2">The sequence shown here is derived from an EMBL/GenBank/DDBJ whole genome shotgun (WGS) entry which is preliminary data.</text>
</comment>
<dbReference type="EMBL" id="VJMJ01000032">
    <property type="protein sequence ID" value="KAF0741966.1"/>
    <property type="molecule type" value="Genomic_DNA"/>
</dbReference>
<reference evidence="2 3" key="1">
    <citation type="submission" date="2019-07" db="EMBL/GenBank/DDBJ databases">
        <title>Genomics analysis of Aphanomyces spp. identifies a new class of oomycete effector associated with host adaptation.</title>
        <authorList>
            <person name="Gaulin E."/>
        </authorList>
    </citation>
    <scope>NUCLEOTIDE SEQUENCE [LARGE SCALE GENOMIC DNA]</scope>
    <source>
        <strain evidence="2 3">ATCC 201684</strain>
    </source>
</reference>
<gene>
    <name evidence="2" type="ORF">Ae201684_002908</name>
</gene>
<feature type="region of interest" description="Disordered" evidence="1">
    <location>
        <begin position="1"/>
        <end position="57"/>
    </location>
</feature>
<evidence type="ECO:0000256" key="1">
    <source>
        <dbReference type="SAM" id="MobiDB-lite"/>
    </source>
</evidence>
<evidence type="ECO:0000313" key="2">
    <source>
        <dbReference type="EMBL" id="KAF0741966.1"/>
    </source>
</evidence>
<evidence type="ECO:0000313" key="3">
    <source>
        <dbReference type="Proteomes" id="UP000481153"/>
    </source>
</evidence>
<dbReference type="VEuPathDB" id="FungiDB:AeMF1_016657"/>
<feature type="compositionally biased region" description="Polar residues" evidence="1">
    <location>
        <begin position="44"/>
        <end position="57"/>
    </location>
</feature>
<organism evidence="2 3">
    <name type="scientific">Aphanomyces euteiches</name>
    <dbReference type="NCBI Taxonomy" id="100861"/>
    <lineage>
        <taxon>Eukaryota</taxon>
        <taxon>Sar</taxon>
        <taxon>Stramenopiles</taxon>
        <taxon>Oomycota</taxon>
        <taxon>Saprolegniomycetes</taxon>
        <taxon>Saprolegniales</taxon>
        <taxon>Verrucalvaceae</taxon>
        <taxon>Aphanomyces</taxon>
    </lineage>
</organism>
<feature type="compositionally biased region" description="Low complexity" evidence="1">
    <location>
        <begin position="1"/>
        <end position="22"/>
    </location>
</feature>
<proteinExistence type="predicted"/>
<dbReference type="AlphaFoldDB" id="A0A6G0XNX3"/>
<dbReference type="Proteomes" id="UP000481153">
    <property type="component" value="Unassembled WGS sequence"/>
</dbReference>
<keyword evidence="3" id="KW-1185">Reference proteome</keyword>